<accession>A0ABR9PDZ5</accession>
<dbReference type="InterPro" id="IPR018114">
    <property type="entry name" value="TRYPSIN_HIS"/>
</dbReference>
<proteinExistence type="predicted"/>
<dbReference type="InterPro" id="IPR043504">
    <property type="entry name" value="Peptidase_S1_PA_chymotrypsin"/>
</dbReference>
<evidence type="ECO:0000313" key="5">
    <source>
        <dbReference type="Proteomes" id="UP000806528"/>
    </source>
</evidence>
<evidence type="ECO:0000259" key="3">
    <source>
        <dbReference type="Pfam" id="PF00089"/>
    </source>
</evidence>
<dbReference type="Pfam" id="PF00089">
    <property type="entry name" value="Trypsin"/>
    <property type="match status" value="1"/>
</dbReference>
<dbReference type="RefSeq" id="WP_193124636.1">
    <property type="nucleotide sequence ID" value="NZ_JADBGI010000033.1"/>
</dbReference>
<feature type="domain" description="Peptidase S1" evidence="3">
    <location>
        <begin position="140"/>
        <end position="317"/>
    </location>
</feature>
<keyword evidence="1" id="KW-0732">Signal</keyword>
<feature type="region of interest" description="Disordered" evidence="2">
    <location>
        <begin position="104"/>
        <end position="132"/>
    </location>
</feature>
<name>A0ABR9PDZ5_9ACTN</name>
<organism evidence="4 5">
    <name type="scientific">Nocardiopsis coralli</name>
    <dbReference type="NCBI Taxonomy" id="2772213"/>
    <lineage>
        <taxon>Bacteria</taxon>
        <taxon>Bacillati</taxon>
        <taxon>Actinomycetota</taxon>
        <taxon>Actinomycetes</taxon>
        <taxon>Streptosporangiales</taxon>
        <taxon>Nocardiopsidaceae</taxon>
        <taxon>Nocardiopsis</taxon>
    </lineage>
</organism>
<evidence type="ECO:0000313" key="4">
    <source>
        <dbReference type="EMBL" id="MBE3002046.1"/>
    </source>
</evidence>
<dbReference type="InterPro" id="IPR009003">
    <property type="entry name" value="Peptidase_S1_PA"/>
</dbReference>
<sequence>MTSSTAYAILAPVTAAGLLVTGLAVTDSLPGPVDAVEQAVHMAAPGQGDTSTQAVSVDEGVEHRTAASDPAREREVLDYWTPERMADATPIAGLVGEAVEGADGLLAPDDDIEPQTDPGADSTGDPWTGGGLVTRTTGKVFLTMDGRDFTCSASVVDSQNASTLVTAGHCAKDGTGSWAENWTFVPAYSDGDAPHGRYTARDLLVSPQWSEQADDSYDVAMAVVNTEGGETVQDRVGAQDISFSTWSQGQSQAGVQVHAFGYPAASPFDGRELHYCAGTTTPDTGGTTASGMACDMTQGSSGGPWLTDFDPATGEGTVSSVISFKYADDLSTQYGPRLGTEAQQLFDNAQQL</sequence>
<comment type="caution">
    <text evidence="4">The sequence shown here is derived from an EMBL/GenBank/DDBJ whole genome shotgun (WGS) entry which is preliminary data.</text>
</comment>
<dbReference type="InterPro" id="IPR050966">
    <property type="entry name" value="Glutamyl_endopeptidase"/>
</dbReference>
<gene>
    <name evidence="4" type="ORF">IDM40_25595</name>
</gene>
<dbReference type="Proteomes" id="UP000806528">
    <property type="component" value="Unassembled WGS sequence"/>
</dbReference>
<evidence type="ECO:0000256" key="2">
    <source>
        <dbReference type="SAM" id="MobiDB-lite"/>
    </source>
</evidence>
<evidence type="ECO:0000256" key="1">
    <source>
        <dbReference type="ARBA" id="ARBA00022729"/>
    </source>
</evidence>
<dbReference type="PROSITE" id="PS00134">
    <property type="entry name" value="TRYPSIN_HIS"/>
    <property type="match status" value="1"/>
</dbReference>
<reference evidence="4 5" key="1">
    <citation type="submission" date="2020-09" db="EMBL/GenBank/DDBJ databases">
        <title>Diversity and distribution of actinomycetes associated with coral in the coast of Hainan.</title>
        <authorList>
            <person name="Li F."/>
        </authorList>
    </citation>
    <scope>NUCLEOTIDE SEQUENCE [LARGE SCALE GENOMIC DNA]</scope>
    <source>
        <strain evidence="4 5">HNM0947</strain>
    </source>
</reference>
<dbReference type="InterPro" id="IPR001254">
    <property type="entry name" value="Trypsin_dom"/>
</dbReference>
<protein>
    <submittedName>
        <fullName evidence="4">Trypsin-like serine protease</fullName>
    </submittedName>
</protein>
<dbReference type="EMBL" id="JADBGI010000033">
    <property type="protein sequence ID" value="MBE3002046.1"/>
    <property type="molecule type" value="Genomic_DNA"/>
</dbReference>
<dbReference type="SUPFAM" id="SSF50494">
    <property type="entry name" value="Trypsin-like serine proteases"/>
    <property type="match status" value="1"/>
</dbReference>
<dbReference type="Gene3D" id="2.40.10.10">
    <property type="entry name" value="Trypsin-like serine proteases"/>
    <property type="match status" value="2"/>
</dbReference>
<keyword evidence="5" id="KW-1185">Reference proteome</keyword>
<dbReference type="PANTHER" id="PTHR15462">
    <property type="entry name" value="SERINE PROTEASE"/>
    <property type="match status" value="1"/>
</dbReference>